<dbReference type="EMBL" id="JBBLXS010000531">
    <property type="protein sequence ID" value="MEK0188158.1"/>
    <property type="molecule type" value="Genomic_DNA"/>
</dbReference>
<dbReference type="RefSeq" id="WP_340525996.1">
    <property type="nucleotide sequence ID" value="NZ_JBBLXS010000531.1"/>
</dbReference>
<keyword evidence="2" id="KW-1185">Reference proteome</keyword>
<dbReference type="PANTHER" id="PTHR39441">
    <property type="entry name" value="DUF2252 DOMAIN-CONTAINING PROTEIN"/>
    <property type="match status" value="1"/>
</dbReference>
<comment type="caution">
    <text evidence="1">The sequence shown here is derived from an EMBL/GenBank/DDBJ whole genome shotgun (WGS) entry which is preliminary data.</text>
</comment>
<dbReference type="Pfam" id="PF10009">
    <property type="entry name" value="DUF2252"/>
    <property type="match status" value="1"/>
</dbReference>
<name>A0ABU8YUZ4_9CYAN</name>
<organism evidence="1 2">
    <name type="scientific">Microcoleus anatoxicus PTRS2</name>
    <dbReference type="NCBI Taxonomy" id="2705321"/>
    <lineage>
        <taxon>Bacteria</taxon>
        <taxon>Bacillati</taxon>
        <taxon>Cyanobacteriota</taxon>
        <taxon>Cyanophyceae</taxon>
        <taxon>Oscillatoriophycideae</taxon>
        <taxon>Oscillatoriales</taxon>
        <taxon>Microcoleaceae</taxon>
        <taxon>Microcoleus</taxon>
        <taxon>Microcoleus anatoxicus</taxon>
    </lineage>
</organism>
<proteinExistence type="predicted"/>
<dbReference type="Proteomes" id="UP001384579">
    <property type="component" value="Unassembled WGS sequence"/>
</dbReference>
<sequence length="402" mass="45550">MSKTVLERIQKFNHGRNPELLLLKYQAMKSNSFVFFRGTCHLFYEDFDINSVLNDTPPVWVCGDLHLENFGSYKGDNRLVYFDINDFDESALAPASWEITRFLTSVLVGANTLGVNQLEALTLCRCFLQAYTDALALGTARTVERGTAEGMVADLLDSLKLRRRKDFLDRRTEVKKGLRRLIIDNKRTAAISSQERELVEFLMKNWAAKQPNAEFFKLLDVGVRIAGTGSLGVKRYVVLVEGKGSPDGNYLLDIKQALPSSLMPYLKFSQPEWANEAVRIVAIQKRMEAMPQAWVSVVEMDGKPFVLRGLQPTQDKVSLDQWNGKLGRLKKVLKTMGEITAWNQLRSSGRQGSAIADELINWAENADRWHDPLLDYAQAYFTKVQADYQDFCSEITQKKSAA</sequence>
<reference evidence="1 2" key="1">
    <citation type="journal article" date="2020" name="Harmful Algae">
        <title>Molecular and morphological characterization of a novel dihydroanatoxin-a producing Microcoleus species (cyanobacteria) from the Russian River, California, USA.</title>
        <authorList>
            <person name="Conklin K.Y."/>
            <person name="Stancheva R."/>
            <person name="Otten T.G."/>
            <person name="Fadness R."/>
            <person name="Boyer G.L."/>
            <person name="Read B."/>
            <person name="Zhang X."/>
            <person name="Sheath R.G."/>
        </authorList>
    </citation>
    <scope>NUCLEOTIDE SEQUENCE [LARGE SCALE GENOMIC DNA]</scope>
    <source>
        <strain evidence="1 2">PTRS2</strain>
    </source>
</reference>
<accession>A0ABU8YUZ4</accession>
<evidence type="ECO:0000313" key="2">
    <source>
        <dbReference type="Proteomes" id="UP001384579"/>
    </source>
</evidence>
<evidence type="ECO:0000313" key="1">
    <source>
        <dbReference type="EMBL" id="MEK0188158.1"/>
    </source>
</evidence>
<dbReference type="InterPro" id="IPR018721">
    <property type="entry name" value="DUF2252"/>
</dbReference>
<gene>
    <name evidence="1" type="ORF">WMG39_25440</name>
</gene>
<protein>
    <submittedName>
        <fullName evidence="1">DUF2252 domain-containing protein</fullName>
    </submittedName>
</protein>
<dbReference type="PANTHER" id="PTHR39441:SF1">
    <property type="entry name" value="DUF2252 DOMAIN-CONTAINING PROTEIN"/>
    <property type="match status" value="1"/>
</dbReference>